<dbReference type="RefSeq" id="WP_092331320.1">
    <property type="nucleotide sequence ID" value="NZ_FNCP01000005.1"/>
</dbReference>
<keyword evidence="2" id="KW-0813">Transport</keyword>
<dbReference type="OrthoDB" id="9771863at2"/>
<dbReference type="AlphaFoldDB" id="A0A1G7WEW1"/>
<evidence type="ECO:0000256" key="6">
    <source>
        <dbReference type="ARBA" id="ARBA00022840"/>
    </source>
</evidence>
<keyword evidence="7" id="KW-1278">Translocase</keyword>
<gene>
    <name evidence="10" type="ORF">SAMN05443529_105124</name>
</gene>
<dbReference type="InterPro" id="IPR003593">
    <property type="entry name" value="AAA+_ATPase"/>
</dbReference>
<evidence type="ECO:0000256" key="2">
    <source>
        <dbReference type="ARBA" id="ARBA00022448"/>
    </source>
</evidence>
<dbReference type="CDD" id="cd03216">
    <property type="entry name" value="ABC_Carb_Monos_I"/>
    <property type="match status" value="1"/>
</dbReference>
<evidence type="ECO:0000259" key="9">
    <source>
        <dbReference type="PROSITE" id="PS50893"/>
    </source>
</evidence>
<evidence type="ECO:0000313" key="10">
    <source>
        <dbReference type="EMBL" id="SDG70394.1"/>
    </source>
</evidence>
<organism evidence="10 11">
    <name type="scientific">Desulfosporosinus hippei DSM 8344</name>
    <dbReference type="NCBI Taxonomy" id="1121419"/>
    <lineage>
        <taxon>Bacteria</taxon>
        <taxon>Bacillati</taxon>
        <taxon>Bacillota</taxon>
        <taxon>Clostridia</taxon>
        <taxon>Eubacteriales</taxon>
        <taxon>Desulfitobacteriaceae</taxon>
        <taxon>Desulfosporosinus</taxon>
    </lineage>
</organism>
<evidence type="ECO:0000256" key="3">
    <source>
        <dbReference type="ARBA" id="ARBA00022475"/>
    </source>
</evidence>
<evidence type="ECO:0000256" key="5">
    <source>
        <dbReference type="ARBA" id="ARBA00022741"/>
    </source>
</evidence>
<keyword evidence="10" id="KW-0762">Sugar transport</keyword>
<dbReference type="PANTHER" id="PTHR43790">
    <property type="entry name" value="CARBOHYDRATE TRANSPORT ATP-BINDING PROTEIN MG119-RELATED"/>
    <property type="match status" value="1"/>
</dbReference>
<keyword evidence="4" id="KW-0677">Repeat</keyword>
<evidence type="ECO:0000313" key="11">
    <source>
        <dbReference type="Proteomes" id="UP000198656"/>
    </source>
</evidence>
<evidence type="ECO:0000256" key="7">
    <source>
        <dbReference type="ARBA" id="ARBA00022967"/>
    </source>
</evidence>
<keyword evidence="8" id="KW-0472">Membrane</keyword>
<proteinExistence type="predicted"/>
<dbReference type="SUPFAM" id="SSF52540">
    <property type="entry name" value="P-loop containing nucleoside triphosphate hydrolases"/>
    <property type="match status" value="2"/>
</dbReference>
<evidence type="ECO:0000256" key="4">
    <source>
        <dbReference type="ARBA" id="ARBA00022737"/>
    </source>
</evidence>
<dbReference type="PANTHER" id="PTHR43790:SF4">
    <property type="entry name" value="GUANOSINE IMPORT ATP-BINDING PROTEIN NUPO"/>
    <property type="match status" value="1"/>
</dbReference>
<evidence type="ECO:0000256" key="1">
    <source>
        <dbReference type="ARBA" id="ARBA00004202"/>
    </source>
</evidence>
<dbReference type="InterPro" id="IPR003439">
    <property type="entry name" value="ABC_transporter-like_ATP-bd"/>
</dbReference>
<dbReference type="InterPro" id="IPR017871">
    <property type="entry name" value="ABC_transporter-like_CS"/>
</dbReference>
<accession>A0A1G7WEW1</accession>
<dbReference type="Proteomes" id="UP000198656">
    <property type="component" value="Unassembled WGS sequence"/>
</dbReference>
<name>A0A1G7WEW1_9FIRM</name>
<protein>
    <submittedName>
        <fullName evidence="10">Simple sugar transport system ATP-binding protein</fullName>
    </submittedName>
</protein>
<dbReference type="InterPro" id="IPR027417">
    <property type="entry name" value="P-loop_NTPase"/>
</dbReference>
<comment type="subcellular location">
    <subcellularLocation>
        <location evidence="1">Cell membrane</location>
        <topology evidence="1">Peripheral membrane protein</topology>
    </subcellularLocation>
</comment>
<reference evidence="11" key="1">
    <citation type="submission" date="2016-10" db="EMBL/GenBank/DDBJ databases">
        <authorList>
            <person name="Varghese N."/>
            <person name="Submissions S."/>
        </authorList>
    </citation>
    <scope>NUCLEOTIDE SEQUENCE [LARGE SCALE GENOMIC DNA]</scope>
    <source>
        <strain evidence="11">DSM 8344</strain>
    </source>
</reference>
<dbReference type="EMBL" id="FNCP01000005">
    <property type="protein sequence ID" value="SDG70394.1"/>
    <property type="molecule type" value="Genomic_DNA"/>
</dbReference>
<dbReference type="SMART" id="SM00382">
    <property type="entry name" value="AAA"/>
    <property type="match status" value="1"/>
</dbReference>
<dbReference type="STRING" id="1121419.SAMN05443529_105124"/>
<dbReference type="FunFam" id="3.40.50.300:FF:000127">
    <property type="entry name" value="Ribose import ATP-binding protein RbsA"/>
    <property type="match status" value="1"/>
</dbReference>
<keyword evidence="5" id="KW-0547">Nucleotide-binding</keyword>
<dbReference type="Pfam" id="PF00005">
    <property type="entry name" value="ABC_tran"/>
    <property type="match status" value="2"/>
</dbReference>
<keyword evidence="11" id="KW-1185">Reference proteome</keyword>
<evidence type="ECO:0000256" key="8">
    <source>
        <dbReference type="ARBA" id="ARBA00023136"/>
    </source>
</evidence>
<dbReference type="CDD" id="cd03215">
    <property type="entry name" value="ABC_Carb_Monos_II"/>
    <property type="match status" value="1"/>
</dbReference>
<dbReference type="GO" id="GO:0016887">
    <property type="term" value="F:ATP hydrolysis activity"/>
    <property type="evidence" value="ECO:0007669"/>
    <property type="project" value="InterPro"/>
</dbReference>
<dbReference type="PROSITE" id="PS00211">
    <property type="entry name" value="ABC_TRANSPORTER_1"/>
    <property type="match status" value="2"/>
</dbReference>
<feature type="domain" description="ABC transporter" evidence="9">
    <location>
        <begin position="257"/>
        <end position="501"/>
    </location>
</feature>
<feature type="domain" description="ABC transporter" evidence="9">
    <location>
        <begin position="6"/>
        <end position="240"/>
    </location>
</feature>
<dbReference type="InterPro" id="IPR050107">
    <property type="entry name" value="ABC_carbohydrate_import_ATPase"/>
</dbReference>
<sequence length="515" mass="56588">MNQSLIQLRGIVKKFPGVLANDNVDLDINPGEIHAILGENGSGKSTLMSVLAGLYKPDAGKILVNGAEEKFRSPRDAIVCGIGMVHQHFKLVEPFTVAENITLGEKGNSFFLSNKELKARINELGKKYGLEINLNAKVWQLSVGEKQRVEIVRMLYRGSKVLILDEPTAVLTPQEANELFENLRRMASAGCAVVLITHKLNEVEAIADRVTVLRQGKFAGVLERDQINAKEMVRLMVGRAVASKYDRDSSPVGGVVLQLDKVNALNDMGLPCLREMSLCVREGEILGLAGVSGNGQREMAEVISGLRRVESGKILLNDRNISNLSPRTIIDLGVAYVPEDRLGMGLVPDLNALENLILKKYHQPEFSGRWLLKSQAVERNAETLVKQYQVKISSLHQSVKVLSGGNLQKLLLAREISSSPKLMVVIYPARGLDIGATESVHKLLLELKKRKTAILLISEDLDEIFKLADRVGVVFDGKLTGDFPVEQADLEEVGLLMTGSCSARERVNENEPAHI</sequence>
<dbReference type="GO" id="GO:0005524">
    <property type="term" value="F:ATP binding"/>
    <property type="evidence" value="ECO:0007669"/>
    <property type="project" value="UniProtKB-KW"/>
</dbReference>
<keyword evidence="6 10" id="KW-0067">ATP-binding</keyword>
<dbReference type="Gene3D" id="3.40.50.300">
    <property type="entry name" value="P-loop containing nucleotide triphosphate hydrolases"/>
    <property type="match status" value="2"/>
</dbReference>
<dbReference type="GO" id="GO:0005886">
    <property type="term" value="C:plasma membrane"/>
    <property type="evidence" value="ECO:0007669"/>
    <property type="project" value="UniProtKB-SubCell"/>
</dbReference>
<keyword evidence="3" id="KW-1003">Cell membrane</keyword>
<dbReference type="PROSITE" id="PS50893">
    <property type="entry name" value="ABC_TRANSPORTER_2"/>
    <property type="match status" value="2"/>
</dbReference>